<evidence type="ECO:0000313" key="1">
    <source>
        <dbReference type="EMBL" id="EST44601.1"/>
    </source>
</evidence>
<evidence type="ECO:0000313" key="3">
    <source>
        <dbReference type="Proteomes" id="UP000018208"/>
    </source>
</evidence>
<dbReference type="AlphaFoldDB" id="V6LLG7"/>
<sequence>MSDILFSTLILSEGNAKGGNIFAFQPKKFKVPLASNYSRSVSVPALKRQAETPKLQPYFKTVSEKVDLQNQKVDNGIKINDRIISKLRTLDYNTDSFVRNPDEERISIIKEIYSKIQNGAIQNQTSTYNYTKTAQIERQKRHQIVQKEIEKSIRTKSERVRDTSQTRSFRPQALLVQCQNEQNYHITNNGNTINRKFQSKKICEKSRSNNNIGFSIEVDFGSLKAHRPFKKLNSSVANKRYDLNYIQQNYKKYYSNQGFKANIQSVEQGKKDQKNEEFKFKSTISTLQSASTIRSQNTQNTQKTFLTQKSSINLDQLFNIQQ</sequence>
<evidence type="ECO:0000313" key="2">
    <source>
        <dbReference type="EMBL" id="KAH0572609.1"/>
    </source>
</evidence>
<dbReference type="EMBL" id="KI546115">
    <property type="protein sequence ID" value="EST44601.1"/>
    <property type="molecule type" value="Genomic_DNA"/>
</dbReference>
<dbReference type="Proteomes" id="UP000018208">
    <property type="component" value="Unassembled WGS sequence"/>
</dbReference>
<organism evidence="1">
    <name type="scientific">Spironucleus salmonicida</name>
    <dbReference type="NCBI Taxonomy" id="348837"/>
    <lineage>
        <taxon>Eukaryota</taxon>
        <taxon>Metamonada</taxon>
        <taxon>Diplomonadida</taxon>
        <taxon>Hexamitidae</taxon>
        <taxon>Hexamitinae</taxon>
        <taxon>Spironucleus</taxon>
    </lineage>
</organism>
<name>V6LLG7_9EUKA</name>
<proteinExistence type="predicted"/>
<dbReference type="VEuPathDB" id="GiardiaDB:SS50377_24720"/>
<accession>V6LLG7</accession>
<reference evidence="1 2" key="1">
    <citation type="journal article" date="2014" name="PLoS Genet.">
        <title>The Genome of Spironucleus salmonicida Highlights a Fish Pathogen Adapted to Fluctuating Environments.</title>
        <authorList>
            <person name="Xu F."/>
            <person name="Jerlstrom-Hultqvist J."/>
            <person name="Einarsson E."/>
            <person name="Astvaldsson A."/>
            <person name="Svard S.G."/>
            <person name="Andersson J.O."/>
        </authorList>
    </citation>
    <scope>NUCLEOTIDE SEQUENCE</scope>
    <source>
        <strain evidence="2">ATCC 50377</strain>
    </source>
</reference>
<reference evidence="2" key="2">
    <citation type="submission" date="2020-12" db="EMBL/GenBank/DDBJ databases">
        <title>New Spironucleus salmonicida genome in near-complete chromosomes.</title>
        <authorList>
            <person name="Xu F."/>
            <person name="Kurt Z."/>
            <person name="Jimenez-Gonzalez A."/>
            <person name="Astvaldsson A."/>
            <person name="Andersson J.O."/>
            <person name="Svard S.G."/>
        </authorList>
    </citation>
    <scope>NUCLEOTIDE SEQUENCE</scope>
    <source>
        <strain evidence="2">ATCC 50377</strain>
    </source>
</reference>
<protein>
    <submittedName>
        <fullName evidence="1">Uncharacterized protein</fullName>
    </submittedName>
</protein>
<keyword evidence="3" id="KW-1185">Reference proteome</keyword>
<dbReference type="EMBL" id="AUWU02000005">
    <property type="protein sequence ID" value="KAH0572609.1"/>
    <property type="molecule type" value="Genomic_DNA"/>
</dbReference>
<gene>
    <name evidence="1" type="ORF">SS50377_15606</name>
    <name evidence="2" type="ORF">SS50377_24720</name>
</gene>